<proteinExistence type="predicted"/>
<dbReference type="Proteomes" id="UP001642464">
    <property type="component" value="Unassembled WGS sequence"/>
</dbReference>
<name>A0ABP0QEX9_9DINO</name>
<dbReference type="EMBL" id="CAXAMM010039485">
    <property type="protein sequence ID" value="CAK9086787.1"/>
    <property type="molecule type" value="Genomic_DNA"/>
</dbReference>
<comment type="caution">
    <text evidence="2">The sequence shown here is derived from an EMBL/GenBank/DDBJ whole genome shotgun (WGS) entry which is preliminary data.</text>
</comment>
<keyword evidence="3" id="KW-1185">Reference proteome</keyword>
<reference evidence="2 3" key="1">
    <citation type="submission" date="2024-02" db="EMBL/GenBank/DDBJ databases">
        <authorList>
            <person name="Chen Y."/>
            <person name="Shah S."/>
            <person name="Dougan E. K."/>
            <person name="Thang M."/>
            <person name="Chan C."/>
        </authorList>
    </citation>
    <scope>NUCLEOTIDE SEQUENCE [LARGE SCALE GENOMIC DNA]</scope>
</reference>
<evidence type="ECO:0000313" key="3">
    <source>
        <dbReference type="Proteomes" id="UP001642464"/>
    </source>
</evidence>
<evidence type="ECO:0000256" key="1">
    <source>
        <dbReference type="SAM" id="Coils"/>
    </source>
</evidence>
<accession>A0ABP0QEX9</accession>
<evidence type="ECO:0000313" key="2">
    <source>
        <dbReference type="EMBL" id="CAK9086787.1"/>
    </source>
</evidence>
<gene>
    <name evidence="2" type="ORF">SCF082_LOCUS41050</name>
</gene>
<sequence>MPSEWYGSVETFEEMVRKRIRSMLYRQLGGLLFPYGWQLVGASPILWGFADLVAARTRVGHWREAAYLGVRQLEDRLAAEDGFAGVLTKRPRGECSLDFGKRWWLTCFNAELQLAEERQAILSYAIGETEAVIDKAEAACHEAKEDADRLSELQGTGLSSSEMSEACQKVAARVAQAEEELDLAKRQAEELGRGDASGLLEDHRTESARLLSRFMKPKQQLTSAKFVLGHWSKQVSARRAVEVQNFGLKVRAALRAASPKAQGTGTELLEGLGDSEGDPLDKDDVAGFVRLRMGEDAPEDLVTSWLDSVTEKQEYKEILTREDLWLLIRICYKVVKPTELTTDSAMDSTSLATLDIGEVVELIGEEVSAAEAEDLHRIRARRLKDGQEGWVTVKGSGGVVVLQPGGDRLCVLKETSLTESLSISGQDAFRLLRVGEILEITGVESIDETSGLLRARVRAMSDGRIGWATKISSSGSVFLRQL</sequence>
<keyword evidence="1" id="KW-0175">Coiled coil</keyword>
<feature type="coiled-coil region" evidence="1">
    <location>
        <begin position="126"/>
        <end position="194"/>
    </location>
</feature>
<organism evidence="2 3">
    <name type="scientific">Durusdinium trenchii</name>
    <dbReference type="NCBI Taxonomy" id="1381693"/>
    <lineage>
        <taxon>Eukaryota</taxon>
        <taxon>Sar</taxon>
        <taxon>Alveolata</taxon>
        <taxon>Dinophyceae</taxon>
        <taxon>Suessiales</taxon>
        <taxon>Symbiodiniaceae</taxon>
        <taxon>Durusdinium</taxon>
    </lineage>
</organism>
<protein>
    <submittedName>
        <fullName evidence="2">Uncharacterized protein</fullName>
    </submittedName>
</protein>